<feature type="disulfide bond" evidence="11">
    <location>
        <begin position="1279"/>
        <end position="1294"/>
    </location>
</feature>
<feature type="disulfide bond" evidence="11">
    <location>
        <begin position="1297"/>
        <end position="1309"/>
    </location>
</feature>
<feature type="signal peptide" evidence="15">
    <location>
        <begin position="1"/>
        <end position="23"/>
    </location>
</feature>
<dbReference type="PROSITE" id="PS51120">
    <property type="entry name" value="LDLRB"/>
    <property type="match status" value="12"/>
</dbReference>
<dbReference type="SMART" id="SM00135">
    <property type="entry name" value="LY"/>
    <property type="match status" value="19"/>
</dbReference>
<feature type="compositionally biased region" description="Pro residues" evidence="13">
    <location>
        <begin position="1563"/>
        <end position="1573"/>
    </location>
</feature>
<feature type="repeat" description="LDL-receptor class B" evidence="12">
    <location>
        <begin position="518"/>
        <end position="560"/>
    </location>
</feature>
<evidence type="ECO:0000256" key="10">
    <source>
        <dbReference type="ARBA" id="ARBA00023180"/>
    </source>
</evidence>
<evidence type="ECO:0000313" key="17">
    <source>
        <dbReference type="EMBL" id="EFA02463.2"/>
    </source>
</evidence>
<feature type="chain" id="PRO_5007309953" evidence="15">
    <location>
        <begin position="24"/>
        <end position="1580"/>
    </location>
</feature>
<dbReference type="PANTHER" id="PTHR46513">
    <property type="entry name" value="VITELLOGENIN RECEPTOR-LIKE PROTEIN-RELATED-RELATED"/>
    <property type="match status" value="1"/>
</dbReference>
<reference evidence="17 18" key="1">
    <citation type="journal article" date="2008" name="Nature">
        <title>The genome of the model beetle and pest Tribolium castaneum.</title>
        <authorList>
            <consortium name="Tribolium Genome Sequencing Consortium"/>
            <person name="Richards S."/>
            <person name="Gibbs R.A."/>
            <person name="Weinstock G.M."/>
            <person name="Brown S.J."/>
            <person name="Denell R."/>
            <person name="Beeman R.W."/>
            <person name="Gibbs R."/>
            <person name="Beeman R.W."/>
            <person name="Brown S.J."/>
            <person name="Bucher G."/>
            <person name="Friedrich M."/>
            <person name="Grimmelikhuijzen C.J."/>
            <person name="Klingler M."/>
            <person name="Lorenzen M."/>
            <person name="Richards S."/>
            <person name="Roth S."/>
            <person name="Schroder R."/>
            <person name="Tautz D."/>
            <person name="Zdobnov E.M."/>
            <person name="Muzny D."/>
            <person name="Gibbs R.A."/>
            <person name="Weinstock G.M."/>
            <person name="Attaway T."/>
            <person name="Bell S."/>
            <person name="Buhay C.J."/>
            <person name="Chandrabose M.N."/>
            <person name="Chavez D."/>
            <person name="Clerk-Blankenburg K.P."/>
            <person name="Cree A."/>
            <person name="Dao M."/>
            <person name="Davis C."/>
            <person name="Chacko J."/>
            <person name="Dinh H."/>
            <person name="Dugan-Rocha S."/>
            <person name="Fowler G."/>
            <person name="Garner T.T."/>
            <person name="Garnes J."/>
            <person name="Gnirke A."/>
            <person name="Hawes A."/>
            <person name="Hernandez J."/>
            <person name="Hines S."/>
            <person name="Holder M."/>
            <person name="Hume J."/>
            <person name="Jhangiani S.N."/>
            <person name="Joshi V."/>
            <person name="Khan Z.M."/>
            <person name="Jackson L."/>
            <person name="Kovar C."/>
            <person name="Kowis A."/>
            <person name="Lee S."/>
            <person name="Lewis L.R."/>
            <person name="Margolis J."/>
            <person name="Morgan M."/>
            <person name="Nazareth L.V."/>
            <person name="Nguyen N."/>
            <person name="Okwuonu G."/>
            <person name="Parker D."/>
            <person name="Richards S."/>
            <person name="Ruiz S.J."/>
            <person name="Santibanez J."/>
            <person name="Savard J."/>
            <person name="Scherer S.E."/>
            <person name="Schneider B."/>
            <person name="Sodergren E."/>
            <person name="Tautz D."/>
            <person name="Vattahil S."/>
            <person name="Villasana D."/>
            <person name="White C.S."/>
            <person name="Wright R."/>
            <person name="Park Y."/>
            <person name="Beeman R.W."/>
            <person name="Lord J."/>
            <person name="Oppert B."/>
            <person name="Lorenzen M."/>
            <person name="Brown S."/>
            <person name="Wang L."/>
            <person name="Savard J."/>
            <person name="Tautz D."/>
            <person name="Richards S."/>
            <person name="Weinstock G."/>
            <person name="Gibbs R.A."/>
            <person name="Liu Y."/>
            <person name="Worley K."/>
            <person name="Weinstock G."/>
            <person name="Elsik C.G."/>
            <person name="Reese J.T."/>
            <person name="Elhaik E."/>
            <person name="Landan G."/>
            <person name="Graur D."/>
            <person name="Arensburger P."/>
            <person name="Atkinson P."/>
            <person name="Beeman R.W."/>
            <person name="Beidler J."/>
            <person name="Brown S.J."/>
            <person name="Demuth J.P."/>
            <person name="Drury D.W."/>
            <person name="Du Y.Z."/>
            <person name="Fujiwara H."/>
            <person name="Lorenzen M."/>
            <person name="Maselli V."/>
            <person name="Osanai M."/>
            <person name="Park Y."/>
            <person name="Robertson H.M."/>
            <person name="Tu Z."/>
            <person name="Wang J.J."/>
            <person name="Wang S."/>
            <person name="Richards S."/>
            <person name="Song H."/>
            <person name="Zhang L."/>
            <person name="Sodergren E."/>
            <person name="Werner D."/>
            <person name="Stanke M."/>
            <person name="Morgenstern B."/>
            <person name="Solovyev V."/>
            <person name="Kosarev P."/>
            <person name="Brown G."/>
            <person name="Chen H.C."/>
            <person name="Ermolaeva O."/>
            <person name="Hlavina W."/>
            <person name="Kapustin Y."/>
            <person name="Kiryutin B."/>
            <person name="Kitts P."/>
            <person name="Maglott D."/>
            <person name="Pruitt K."/>
            <person name="Sapojnikov V."/>
            <person name="Souvorov A."/>
            <person name="Mackey A.J."/>
            <person name="Waterhouse R.M."/>
            <person name="Wyder S."/>
            <person name="Zdobnov E.M."/>
            <person name="Zdobnov E.M."/>
            <person name="Wyder S."/>
            <person name="Kriventseva E.V."/>
            <person name="Kadowaki T."/>
            <person name="Bork P."/>
            <person name="Aranda M."/>
            <person name="Bao R."/>
            <person name="Beermann A."/>
            <person name="Berns N."/>
            <person name="Bolognesi R."/>
            <person name="Bonneton F."/>
            <person name="Bopp D."/>
            <person name="Brown S.J."/>
            <person name="Bucher G."/>
            <person name="Butts T."/>
            <person name="Chaumot A."/>
            <person name="Denell R.E."/>
            <person name="Ferrier D.E."/>
            <person name="Friedrich M."/>
            <person name="Gordon C.M."/>
            <person name="Jindra M."/>
            <person name="Klingler M."/>
            <person name="Lan Q."/>
            <person name="Lattorff H.M."/>
            <person name="Laudet V."/>
            <person name="von Levetsow C."/>
            <person name="Liu Z."/>
            <person name="Lutz R."/>
            <person name="Lynch J.A."/>
            <person name="da Fonseca R.N."/>
            <person name="Posnien N."/>
            <person name="Reuter R."/>
            <person name="Roth S."/>
            <person name="Savard J."/>
            <person name="Schinko J.B."/>
            <person name="Schmitt C."/>
            <person name="Schoppmeier M."/>
            <person name="Schroder R."/>
            <person name="Shippy T.D."/>
            <person name="Simonnet F."/>
            <person name="Marques-Souza H."/>
            <person name="Tautz D."/>
            <person name="Tomoyasu Y."/>
            <person name="Trauner J."/>
            <person name="Van der Zee M."/>
            <person name="Vervoort M."/>
            <person name="Wittkopp N."/>
            <person name="Wimmer E.A."/>
            <person name="Yang X."/>
            <person name="Jones A.K."/>
            <person name="Sattelle D.B."/>
            <person name="Ebert P.R."/>
            <person name="Nelson D."/>
            <person name="Scott J.G."/>
            <person name="Beeman R.W."/>
            <person name="Muthukrishnan S."/>
            <person name="Kramer K.J."/>
            <person name="Arakane Y."/>
            <person name="Beeman R.W."/>
            <person name="Zhu Q."/>
            <person name="Hogenkamp D."/>
            <person name="Dixit R."/>
            <person name="Oppert B."/>
            <person name="Jiang H."/>
            <person name="Zou Z."/>
            <person name="Marshall J."/>
            <person name="Elpidina E."/>
            <person name="Vinokurov K."/>
            <person name="Oppert C."/>
            <person name="Zou Z."/>
            <person name="Evans J."/>
            <person name="Lu Z."/>
            <person name="Zhao P."/>
            <person name="Sumathipala N."/>
            <person name="Altincicek B."/>
            <person name="Vilcinskas A."/>
            <person name="Williams M."/>
            <person name="Hultmark D."/>
            <person name="Hetru C."/>
            <person name="Jiang H."/>
            <person name="Grimmelikhuijzen C.J."/>
            <person name="Hauser F."/>
            <person name="Cazzamali G."/>
            <person name="Williamson M."/>
            <person name="Park Y."/>
            <person name="Li B."/>
            <person name="Tanaka Y."/>
            <person name="Predel R."/>
            <person name="Neupert S."/>
            <person name="Schachtner J."/>
            <person name="Verleyen P."/>
            <person name="Raible F."/>
            <person name="Bork P."/>
            <person name="Friedrich M."/>
            <person name="Walden K.K."/>
            <person name="Robertson H.M."/>
            <person name="Angeli S."/>
            <person name="Foret S."/>
            <person name="Bucher G."/>
            <person name="Schuetz S."/>
            <person name="Maleszka R."/>
            <person name="Wimmer E.A."/>
            <person name="Beeman R.W."/>
            <person name="Lorenzen M."/>
            <person name="Tomoyasu Y."/>
            <person name="Miller S.C."/>
            <person name="Grossmann D."/>
            <person name="Bucher G."/>
        </authorList>
    </citation>
    <scope>NUCLEOTIDE SEQUENCE [LARGE SCALE GENOMIC DNA]</scope>
    <source>
        <strain evidence="17 18">Georgia GA2</strain>
    </source>
</reference>
<dbReference type="InterPro" id="IPR009030">
    <property type="entry name" value="Growth_fac_rcpt_cys_sf"/>
</dbReference>
<name>D2A038_TRICA</name>
<dbReference type="InterPro" id="IPR036055">
    <property type="entry name" value="LDL_receptor-like_sf"/>
</dbReference>
<feature type="repeat" description="LDL-receptor class B" evidence="12">
    <location>
        <begin position="387"/>
        <end position="429"/>
    </location>
</feature>
<evidence type="ECO:0000256" key="13">
    <source>
        <dbReference type="SAM" id="MobiDB-lite"/>
    </source>
</evidence>
<keyword evidence="8 11" id="KW-1015">Disulfide bond</keyword>
<dbReference type="OMA" id="VNPCKVN"/>
<feature type="repeat" description="LDL-receptor class B" evidence="12">
    <location>
        <begin position="822"/>
        <end position="864"/>
    </location>
</feature>
<keyword evidence="4" id="KW-0254">Endocytosis</keyword>
<dbReference type="OrthoDB" id="72419at2759"/>
<feature type="compositionally biased region" description="Polar residues" evidence="13">
    <location>
        <begin position="1456"/>
        <end position="1468"/>
    </location>
</feature>
<evidence type="ECO:0000256" key="9">
    <source>
        <dbReference type="ARBA" id="ARBA00023170"/>
    </source>
</evidence>
<keyword evidence="5 15" id="KW-0732">Signal</keyword>
<feature type="disulfide bond" evidence="11">
    <location>
        <begin position="1304"/>
        <end position="1322"/>
    </location>
</feature>
<keyword evidence="2" id="KW-1003">Cell membrane</keyword>
<evidence type="ECO:0000256" key="3">
    <source>
        <dbReference type="ARBA" id="ARBA00022536"/>
    </source>
</evidence>
<keyword evidence="3" id="KW-0245">EGF-like domain</keyword>
<comment type="subcellular location">
    <subcellularLocation>
        <location evidence="1">Cell membrane</location>
        <topology evidence="1">Single-pass type I membrane protein</topology>
    </subcellularLocation>
</comment>
<dbReference type="PROSITE" id="PS01209">
    <property type="entry name" value="LDLRA_1"/>
    <property type="match status" value="1"/>
</dbReference>
<dbReference type="SMART" id="SM00181">
    <property type="entry name" value="EGF"/>
    <property type="match status" value="4"/>
</dbReference>
<evidence type="ECO:0000256" key="4">
    <source>
        <dbReference type="ARBA" id="ARBA00022583"/>
    </source>
</evidence>
<evidence type="ECO:0000256" key="6">
    <source>
        <dbReference type="ARBA" id="ARBA00022737"/>
    </source>
</evidence>
<feature type="domain" description="EGF-like" evidence="16">
    <location>
        <begin position="1212"/>
        <end position="1250"/>
    </location>
</feature>
<feature type="transmembrane region" description="Helical" evidence="14">
    <location>
        <begin position="1380"/>
        <end position="1403"/>
    </location>
</feature>
<evidence type="ECO:0000256" key="14">
    <source>
        <dbReference type="SAM" id="Phobius"/>
    </source>
</evidence>
<evidence type="ECO:0000256" key="15">
    <source>
        <dbReference type="SAM" id="SignalP"/>
    </source>
</evidence>
<dbReference type="HOGENOM" id="CLU_002489_0_0_1"/>
<evidence type="ECO:0000256" key="1">
    <source>
        <dbReference type="ARBA" id="ARBA00004251"/>
    </source>
</evidence>
<dbReference type="Proteomes" id="UP000007266">
    <property type="component" value="Linkage group 4"/>
</dbReference>
<evidence type="ECO:0000313" key="18">
    <source>
        <dbReference type="Proteomes" id="UP000007266"/>
    </source>
</evidence>
<dbReference type="Pfam" id="PF00057">
    <property type="entry name" value="Ldl_recept_a"/>
    <property type="match status" value="2"/>
</dbReference>
<dbReference type="InterPro" id="IPR002172">
    <property type="entry name" value="LDrepeatLR_classA_rpt"/>
</dbReference>
<dbReference type="Pfam" id="PF14670">
    <property type="entry name" value="FXa_inhibition"/>
    <property type="match status" value="2"/>
</dbReference>
<comment type="caution">
    <text evidence="11">Lacks conserved residue(s) required for the propagation of feature annotation.</text>
</comment>
<feature type="region of interest" description="Disordered" evidence="13">
    <location>
        <begin position="1527"/>
        <end position="1580"/>
    </location>
</feature>
<keyword evidence="7 14" id="KW-0472">Membrane</keyword>
<dbReference type="InterPro" id="IPR000742">
    <property type="entry name" value="EGF"/>
</dbReference>
<reference evidence="17 18" key="2">
    <citation type="journal article" date="2010" name="Nucleic Acids Res.">
        <title>BeetleBase in 2010: revisions to provide comprehensive genomic information for Tribolium castaneum.</title>
        <authorList>
            <person name="Kim H.S."/>
            <person name="Murphy T."/>
            <person name="Xia J."/>
            <person name="Caragea D."/>
            <person name="Park Y."/>
            <person name="Beeman R.W."/>
            <person name="Lorenzen M.D."/>
            <person name="Butcher S."/>
            <person name="Manak J.R."/>
            <person name="Brown S.J."/>
        </authorList>
    </citation>
    <scope>GENOME REANNOTATION</scope>
    <source>
        <strain evidence="17 18">Georgia GA2</strain>
    </source>
</reference>
<gene>
    <name evidence="17" type="primary">AUGUSTUS-3.0.2_08151</name>
    <name evidence="17" type="ORF">TcasGA2_TC008151</name>
</gene>
<evidence type="ECO:0000256" key="12">
    <source>
        <dbReference type="PROSITE-ProRule" id="PRU00461"/>
    </source>
</evidence>
<feature type="repeat" description="LDL-receptor class B" evidence="12">
    <location>
        <begin position="473"/>
        <end position="517"/>
    </location>
</feature>
<feature type="repeat" description="LDL-receptor class B" evidence="12">
    <location>
        <begin position="430"/>
        <end position="472"/>
    </location>
</feature>
<evidence type="ECO:0000256" key="8">
    <source>
        <dbReference type="ARBA" id="ARBA00023157"/>
    </source>
</evidence>
<feature type="repeat" description="LDL-receptor class B" evidence="12">
    <location>
        <begin position="735"/>
        <end position="778"/>
    </location>
</feature>
<feature type="disulfide bond" evidence="11">
    <location>
        <begin position="1316"/>
        <end position="1331"/>
    </location>
</feature>
<dbReference type="Pfam" id="PF00058">
    <property type="entry name" value="Ldl_recept_b"/>
    <property type="match status" value="10"/>
</dbReference>
<keyword evidence="9 17" id="KW-0675">Receptor</keyword>
<dbReference type="PRINTS" id="PR00261">
    <property type="entry name" value="LDLRECEPTOR"/>
</dbReference>
<dbReference type="InterPro" id="IPR023415">
    <property type="entry name" value="LDLR_class-A_CS"/>
</dbReference>
<dbReference type="PANTHER" id="PTHR46513:SF41">
    <property type="entry name" value="LOW-DENSITY LIPOPROTEIN RECEPTOR-RELATED PROTEIN"/>
    <property type="match status" value="1"/>
</dbReference>
<keyword evidence="10" id="KW-0325">Glycoprotein</keyword>
<dbReference type="FunFam" id="2.120.10.30:FF:000241">
    <property type="entry name" value="Low-density lipoprotein receptor-related protein 6"/>
    <property type="match status" value="1"/>
</dbReference>
<dbReference type="STRING" id="7070.D2A038"/>
<organism evidence="17 18">
    <name type="scientific">Tribolium castaneum</name>
    <name type="common">Red flour beetle</name>
    <dbReference type="NCBI Taxonomy" id="7070"/>
    <lineage>
        <taxon>Eukaryota</taxon>
        <taxon>Metazoa</taxon>
        <taxon>Ecdysozoa</taxon>
        <taxon>Arthropoda</taxon>
        <taxon>Hexapoda</taxon>
        <taxon>Insecta</taxon>
        <taxon>Pterygota</taxon>
        <taxon>Neoptera</taxon>
        <taxon>Endopterygota</taxon>
        <taxon>Coleoptera</taxon>
        <taxon>Polyphaga</taxon>
        <taxon>Cucujiformia</taxon>
        <taxon>Tenebrionidae</taxon>
        <taxon>Tenebrionidae incertae sedis</taxon>
        <taxon>Tribolium</taxon>
    </lineage>
</organism>
<evidence type="ECO:0000256" key="7">
    <source>
        <dbReference type="ARBA" id="ARBA00023136"/>
    </source>
</evidence>
<proteinExistence type="predicted"/>
<dbReference type="CDD" id="cd00112">
    <property type="entry name" value="LDLa"/>
    <property type="match status" value="3"/>
</dbReference>
<evidence type="ECO:0000256" key="2">
    <source>
        <dbReference type="ARBA" id="ARBA00022475"/>
    </source>
</evidence>
<keyword evidence="14" id="KW-1133">Transmembrane helix</keyword>
<dbReference type="InterPro" id="IPR050778">
    <property type="entry name" value="Cueball_EGF_LRP_Nidogen"/>
</dbReference>
<dbReference type="SUPFAM" id="SSF57184">
    <property type="entry name" value="Growth factor receptor domain"/>
    <property type="match status" value="1"/>
</dbReference>
<dbReference type="InterPro" id="IPR011042">
    <property type="entry name" value="6-blade_b-propeller_TolB-like"/>
</dbReference>
<feature type="repeat" description="LDL-receptor class B" evidence="12">
    <location>
        <begin position="209"/>
        <end position="251"/>
    </location>
</feature>
<dbReference type="eggNOG" id="KOG1215">
    <property type="taxonomic scope" value="Eukaryota"/>
</dbReference>
<dbReference type="KEGG" id="tca:664383"/>
<sequence>MKYSKRCACILLSLLCLVQINQGQFTSNPLLLYSTTKDIRIANTTRNSNNKITTSLLVKNFTEGPAIDYHYEEEKICWTDHGLESILCAHFNGTEVKNKVEVVSTDLLSPVGLACDWFTSKLYWLDSETKRIEVATMEGLHRKVLFWTDIDQPRAIALAPMKGLMFWTDWGEVPKIERAGMNGDPATRRVIVNTTIIWPNGLTIDYETETIFWIDGSLQFLESMTFEGTNRTTVLKSGFQYPFALTMFQTKIYWTDWKSWCIHLYDQNTKQSKELIDHLDYTVPMYIQVYNELRQPKRPHACARNNGGCSHLCLLSPNPPGFTCACPYGIKLIDNLTCAKGPQELLLLARRTDICLIHLDSPDYTNKILPLHDVKYTIAVDYDPVQGYIYWSDDEVKKIQRARLNGSDQSDVVIDEIQHPDGIAVDWVSRNIYWTDAGTDRVEVYRLEKKYRKVIIFDDLMEPRGIAVAPELGWLFWSDWYDKNPKVERANLDGSDRTAIVYENLGWPNGITLDLNKGRLYWCDAKTDRIEHANMDGGDRRVLISNDLPHVFGFTLMGDFLYWTDWQRRSIERAHKDTGGRREVILDQIPNVMGLKAINLGDFSGENLCSNNNGGCSQFCFYYHNKTKVCACELGYELASDRRTCTKPKIFLLYSKKNQIGMIGIENRDNEVAIPLTGVNHASSVAYDTNTMRIYWSDLTSRTIMRSFFNGSDTEKVVDLGLTSPEGIAIDWLGLNIYWTDSFAHRIEVARLQGSSRRTLLWEGKVYDPHSIVVDPPNGYLYWSEWGTSKSIKKSAMDGSGVSPLRVTKEYAADLTLDYDSRRLYWLETKSAMILSVDLDGNDEKIIVKDNIYMPVGLTLYKDFIYWSNSDEIMKASKIDGSNRQVLHKQTEITDLQVYHSDYRGRNQCATSNGGCSDLCLALPANSPEEPTKFTCACPTHYSLVNNECLPPKQFMIYSQKNLTVRLLPSPTGCLEAVLPIQGLKAIKAIDFDPVQNFLYWIEGKTHCIKRADASGNHVLVVVQGNKELQPFDLVVDPIGRLLFWTSSQNVINVTRLDNTTPFGVVVQKENEQPRLLAIHATKRLLFYTDVGPSRQLVRARLDGSHSYAITKEADITAIAVDSENDCIVWAQGQSIYMSNIEGENQHVLVNGSQAKITQLTILSGWLYWIDRESTQLHKIELQSGKLSSPLSLLASHIVDLVSVSKPERNHSCSQFHQKKCSHLCIFNGTSPICACPKGNVLKEDKRTCSAIQNCGPDRFTCVSVPADQDNCIPISWKCDRQKDCFDGSDELNCPECPKDQFKCKDGSCISLAHACDGIDHCADKSDEEACCRDGFQCPNTQECLPANFVCDKIDHCADGSDEHPSHCNNASKLKVSSNGVVWIILGASGATMFISGILVYLLKRRSSDDLNDQSEDSLSPMQPKPHIKIRKGIPDVVRMSMMTGSETSYDRNHITGASSSTNESSLTCYPREPLNPPPSPATTRGSSPSSRYRPYRHYRSINQPPPPTPCSTDVCDESDCNYPTRSRYDAGPFPPPPTPRSHCHSESCPPSPSSRSSTYFNPLPPPPSPVASPPRGYDS</sequence>
<keyword evidence="6" id="KW-0677">Repeat</keyword>
<dbReference type="Gene3D" id="4.10.400.10">
    <property type="entry name" value="Low-density Lipoprotein Receptor"/>
    <property type="match status" value="3"/>
</dbReference>
<feature type="repeat" description="LDL-receptor class B" evidence="12">
    <location>
        <begin position="997"/>
        <end position="1040"/>
    </location>
</feature>
<feature type="repeat" description="LDL-receptor class B" evidence="12">
    <location>
        <begin position="692"/>
        <end position="734"/>
    </location>
</feature>
<dbReference type="FunCoup" id="D2A038">
    <property type="interactions" value="488"/>
</dbReference>
<evidence type="ECO:0000256" key="5">
    <source>
        <dbReference type="ARBA" id="ARBA00022729"/>
    </source>
</evidence>
<dbReference type="Gene3D" id="2.120.10.30">
    <property type="entry name" value="TolB, C-terminal domain"/>
    <property type="match status" value="4"/>
</dbReference>
<dbReference type="SMART" id="SM00192">
    <property type="entry name" value="LDLa"/>
    <property type="match status" value="3"/>
</dbReference>
<dbReference type="FunFam" id="2.120.10.30:FF:000001">
    <property type="entry name" value="Low-density lipoprotein receptor-related protein 6"/>
    <property type="match status" value="1"/>
</dbReference>
<dbReference type="FunFam" id="2.120.10.30:FF:000008">
    <property type="entry name" value="Low-density lipoprotein receptor-related protein 4"/>
    <property type="match status" value="1"/>
</dbReference>
<evidence type="ECO:0000256" key="11">
    <source>
        <dbReference type="PROSITE-ProRule" id="PRU00124"/>
    </source>
</evidence>
<dbReference type="SUPFAM" id="SSF57196">
    <property type="entry name" value="EGF/Laminin"/>
    <property type="match status" value="2"/>
</dbReference>
<dbReference type="SUPFAM" id="SSF63825">
    <property type="entry name" value="YWTD domain"/>
    <property type="match status" value="4"/>
</dbReference>
<feature type="repeat" description="LDL-receptor class B" evidence="12">
    <location>
        <begin position="163"/>
        <end position="208"/>
    </location>
</feature>
<keyword evidence="17" id="KW-0449">Lipoprotein</keyword>
<keyword evidence="18" id="KW-1185">Reference proteome</keyword>
<accession>D2A038</accession>
<dbReference type="GO" id="GO:0006897">
    <property type="term" value="P:endocytosis"/>
    <property type="evidence" value="ECO:0007669"/>
    <property type="project" value="UniProtKB-KW"/>
</dbReference>
<feature type="region of interest" description="Disordered" evidence="13">
    <location>
        <begin position="1410"/>
        <end position="1515"/>
    </location>
</feature>
<feature type="domain" description="EGF-like" evidence="16">
    <location>
        <begin position="908"/>
        <end position="950"/>
    </location>
</feature>
<keyword evidence="14" id="KW-0812">Transmembrane</keyword>
<feature type="domain" description="EGF-like" evidence="16">
    <location>
        <begin position="608"/>
        <end position="646"/>
    </location>
</feature>
<protein>
    <submittedName>
        <fullName evidence="17">Low-density lipoprotein receptor-related protein 6-like Protein</fullName>
    </submittedName>
</protein>
<dbReference type="GO" id="GO:0005886">
    <property type="term" value="C:plasma membrane"/>
    <property type="evidence" value="ECO:0007669"/>
    <property type="project" value="UniProtKB-SubCell"/>
</dbReference>
<dbReference type="PROSITE" id="PS50068">
    <property type="entry name" value="LDLRA_2"/>
    <property type="match status" value="3"/>
</dbReference>
<dbReference type="EMBL" id="KQ971338">
    <property type="protein sequence ID" value="EFA02463.2"/>
    <property type="molecule type" value="Genomic_DNA"/>
</dbReference>
<feature type="domain" description="EGF-like" evidence="16">
    <location>
        <begin position="301"/>
        <end position="339"/>
    </location>
</feature>
<dbReference type="InterPro" id="IPR000033">
    <property type="entry name" value="LDLR_classB_rpt"/>
</dbReference>
<dbReference type="InParanoid" id="D2A038"/>
<feature type="repeat" description="LDL-receptor class B" evidence="12">
    <location>
        <begin position="120"/>
        <end position="162"/>
    </location>
</feature>
<evidence type="ECO:0000259" key="16">
    <source>
        <dbReference type="SMART" id="SM00181"/>
    </source>
</evidence>
<feature type="repeat" description="LDL-receptor class B" evidence="12">
    <location>
        <begin position="74"/>
        <end position="119"/>
    </location>
</feature>